<keyword evidence="3" id="KW-0808">Transferase</keyword>
<feature type="region of interest" description="Disordered" evidence="8">
    <location>
        <begin position="35"/>
        <end position="57"/>
    </location>
</feature>
<name>A0A3G7U0D1_9PSED</name>
<dbReference type="SUPFAM" id="SSF56112">
    <property type="entry name" value="Protein kinase-like (PK-like)"/>
    <property type="match status" value="1"/>
</dbReference>
<dbReference type="PANTHER" id="PTHR43671">
    <property type="entry name" value="SERINE/THREONINE-PROTEIN KINASE NEK"/>
    <property type="match status" value="1"/>
</dbReference>
<gene>
    <name evidence="10" type="ORF">C4K04_6401</name>
</gene>
<evidence type="ECO:0000256" key="6">
    <source>
        <dbReference type="ARBA" id="ARBA00022840"/>
    </source>
</evidence>
<dbReference type="RefSeq" id="WP_124322866.1">
    <property type="nucleotide sequence ID" value="NZ_CP027753.1"/>
</dbReference>
<dbReference type="SMART" id="SM00220">
    <property type="entry name" value="S_TKc"/>
    <property type="match status" value="1"/>
</dbReference>
<proteinExistence type="inferred from homology"/>
<feature type="binding site" evidence="7">
    <location>
        <position position="108"/>
    </location>
    <ligand>
        <name>ATP</name>
        <dbReference type="ChEBI" id="CHEBI:30616"/>
    </ligand>
</feature>
<dbReference type="Pfam" id="PF00069">
    <property type="entry name" value="Pkinase"/>
    <property type="match status" value="1"/>
</dbReference>
<evidence type="ECO:0000256" key="8">
    <source>
        <dbReference type="SAM" id="MobiDB-lite"/>
    </source>
</evidence>
<dbReference type="InterPro" id="IPR050660">
    <property type="entry name" value="NEK_Ser/Thr_kinase"/>
</dbReference>
<evidence type="ECO:0000256" key="4">
    <source>
        <dbReference type="ARBA" id="ARBA00022741"/>
    </source>
</evidence>
<evidence type="ECO:0000313" key="11">
    <source>
        <dbReference type="Proteomes" id="UP000268048"/>
    </source>
</evidence>
<dbReference type="PROSITE" id="PS00108">
    <property type="entry name" value="PROTEIN_KINASE_ST"/>
    <property type="match status" value="1"/>
</dbReference>
<evidence type="ECO:0000256" key="3">
    <source>
        <dbReference type="ARBA" id="ARBA00022679"/>
    </source>
</evidence>
<evidence type="ECO:0000313" key="10">
    <source>
        <dbReference type="EMBL" id="AZE52029.1"/>
    </source>
</evidence>
<comment type="similarity">
    <text evidence="1">Belongs to the protein kinase superfamily. NEK Ser/Thr protein kinase family. NIMA subfamily.</text>
</comment>
<dbReference type="AlphaFoldDB" id="A0A3G7U0D1"/>
<dbReference type="Gene3D" id="3.30.200.20">
    <property type="entry name" value="Phosphorylase Kinase, domain 1"/>
    <property type="match status" value="1"/>
</dbReference>
<reference evidence="10 11" key="1">
    <citation type="submission" date="2018-03" db="EMBL/GenBank/DDBJ databases">
        <title>Diversity of phytobeneficial traits revealed by whole-genome analysis of worldwide-isolated phenazine-producing Pseudomonas spp.</title>
        <authorList>
            <person name="Biessy A."/>
            <person name="Novinscak A."/>
            <person name="Blom J."/>
            <person name="Leger G."/>
            <person name="Thomashow L.S."/>
            <person name="Cazorla F.M."/>
            <person name="Josic D."/>
            <person name="Filion M."/>
        </authorList>
    </citation>
    <scope>NUCLEOTIDE SEQUENCE [LARGE SCALE GENOMIC DNA]</scope>
    <source>
        <strain evidence="10 11">B25</strain>
    </source>
</reference>
<feature type="domain" description="Protein kinase" evidence="9">
    <location>
        <begin position="73"/>
        <end position="345"/>
    </location>
</feature>
<evidence type="ECO:0000256" key="2">
    <source>
        <dbReference type="ARBA" id="ARBA00012513"/>
    </source>
</evidence>
<keyword evidence="10" id="KW-0723">Serine/threonine-protein kinase</keyword>
<dbReference type="GO" id="GO:0004674">
    <property type="term" value="F:protein serine/threonine kinase activity"/>
    <property type="evidence" value="ECO:0007669"/>
    <property type="project" value="UniProtKB-KW"/>
</dbReference>
<dbReference type="InterPro" id="IPR008271">
    <property type="entry name" value="Ser/Thr_kinase_AS"/>
</dbReference>
<keyword evidence="6 7" id="KW-0067">ATP-binding</keyword>
<dbReference type="GO" id="GO:0005524">
    <property type="term" value="F:ATP binding"/>
    <property type="evidence" value="ECO:0007669"/>
    <property type="project" value="UniProtKB-UniRule"/>
</dbReference>
<dbReference type="InterPro" id="IPR000719">
    <property type="entry name" value="Prot_kinase_dom"/>
</dbReference>
<dbReference type="EC" id="2.7.11.1" evidence="2"/>
<dbReference type="EMBL" id="CP027753">
    <property type="protein sequence ID" value="AZE52029.1"/>
    <property type="molecule type" value="Genomic_DNA"/>
</dbReference>
<dbReference type="PROSITE" id="PS00107">
    <property type="entry name" value="PROTEIN_KINASE_ATP"/>
    <property type="match status" value="1"/>
</dbReference>
<organism evidence="10 11">
    <name type="scientific">Pseudomonas chlororaphis</name>
    <dbReference type="NCBI Taxonomy" id="587753"/>
    <lineage>
        <taxon>Bacteria</taxon>
        <taxon>Pseudomonadati</taxon>
        <taxon>Pseudomonadota</taxon>
        <taxon>Gammaproteobacteria</taxon>
        <taxon>Pseudomonadales</taxon>
        <taxon>Pseudomonadaceae</taxon>
        <taxon>Pseudomonas</taxon>
    </lineage>
</organism>
<dbReference type="PANTHER" id="PTHR43671:SF13">
    <property type="entry name" value="SERINE_THREONINE-PROTEIN KINASE NEK2"/>
    <property type="match status" value="1"/>
</dbReference>
<dbReference type="InterPro" id="IPR011009">
    <property type="entry name" value="Kinase-like_dom_sf"/>
</dbReference>
<evidence type="ECO:0000256" key="1">
    <source>
        <dbReference type="ARBA" id="ARBA00010886"/>
    </source>
</evidence>
<dbReference type="CDD" id="cd14014">
    <property type="entry name" value="STKc_PknB_like"/>
    <property type="match status" value="1"/>
</dbReference>
<evidence type="ECO:0000256" key="5">
    <source>
        <dbReference type="ARBA" id="ARBA00022777"/>
    </source>
</evidence>
<keyword evidence="4 7" id="KW-0547">Nucleotide-binding</keyword>
<sequence>MSDLKSGLDNILMSEEEASNLTYFAFAKANEAPRPVAPKAKGKGRNRSRNRPRSKAQAVVPVGGLPDVLAGRYRLERLLGAGGMGAVYRARDLLHEQFGDPDPYIALKVMSEEFSETPDASALLYSEFALTRRLRHPNVVRLHSFEVDTQCQRAFITMELMRGLTLDKLLCERPLGLPWEELRDVVRPLLDALAYSHARGVLHGDLKPSNVMLCEDGVRLFDFGLSQAEEGTLPGLPQLSRSRFNAWTPGYAAPELLEGGALSASADLYAVACVIYELACGKHPYRRLPSTQARDERLDRSLQAPRHLPRHCWPALRAALAFDVAQRTISAQALRDAMRADSSWLQRWFHRRNG</sequence>
<dbReference type="PROSITE" id="PS50011">
    <property type="entry name" value="PROTEIN_KINASE_DOM"/>
    <property type="match status" value="1"/>
</dbReference>
<dbReference type="InterPro" id="IPR017441">
    <property type="entry name" value="Protein_kinase_ATP_BS"/>
</dbReference>
<dbReference type="Proteomes" id="UP000268048">
    <property type="component" value="Chromosome"/>
</dbReference>
<evidence type="ECO:0000259" key="9">
    <source>
        <dbReference type="PROSITE" id="PS50011"/>
    </source>
</evidence>
<keyword evidence="5 10" id="KW-0418">Kinase</keyword>
<feature type="compositionally biased region" description="Basic residues" evidence="8">
    <location>
        <begin position="40"/>
        <end position="54"/>
    </location>
</feature>
<evidence type="ECO:0000256" key="7">
    <source>
        <dbReference type="PROSITE-ProRule" id="PRU10141"/>
    </source>
</evidence>
<accession>A0A3G7U0D1</accession>
<protein>
    <recommendedName>
        <fullName evidence="2">non-specific serine/threonine protein kinase</fullName>
        <ecNumber evidence="2">2.7.11.1</ecNumber>
    </recommendedName>
</protein>
<dbReference type="Gene3D" id="1.10.510.10">
    <property type="entry name" value="Transferase(Phosphotransferase) domain 1"/>
    <property type="match status" value="1"/>
</dbReference>